<dbReference type="Proteomes" id="UP001206128">
    <property type="component" value="Unassembled WGS sequence"/>
</dbReference>
<sequence length="310" mass="32903">MPLDSKTVRIAVLPDPTGSAARVAQEAGAHPVPLHDANALVWTASSPAEFPTDLPDSVRWVQLPSAGVEKWLANGIVDRQRVWTSATGAYSRPVAEHALTLMLAAARRLPDCVRATTWRKDELRASVGTLRDATVVIVGCGGIGRALIPLVGALGGQVVAVNRSGRPVPGAQRTIAAADAADVWSQGDYLVLAAPATQQTERLVGAEQLRRMRSSAWLVNVARGTLVDTDALVAALDAGEIAGAALDVTDPEPLPDGHPLWTHPRAIITPHVANPETTLRAYFHERLTHNIRRYASGEPLIGVVDLDAGY</sequence>
<dbReference type="PANTHER" id="PTHR43333">
    <property type="entry name" value="2-HACID_DH_C DOMAIN-CONTAINING PROTEIN"/>
    <property type="match status" value="1"/>
</dbReference>
<dbReference type="Pfam" id="PF02826">
    <property type="entry name" value="2-Hacid_dh_C"/>
    <property type="match status" value="1"/>
</dbReference>
<keyword evidence="5" id="KW-1185">Reference proteome</keyword>
<dbReference type="InterPro" id="IPR006140">
    <property type="entry name" value="D-isomer_DH_NAD-bd"/>
</dbReference>
<gene>
    <name evidence="4" type="ORF">LX83_001760</name>
</gene>
<dbReference type="CDD" id="cd12159">
    <property type="entry name" value="2-Hacid_dh_2"/>
    <property type="match status" value="1"/>
</dbReference>
<evidence type="ECO:0000259" key="3">
    <source>
        <dbReference type="Pfam" id="PF02826"/>
    </source>
</evidence>
<dbReference type="PANTHER" id="PTHR43333:SF1">
    <property type="entry name" value="D-ISOMER SPECIFIC 2-HYDROXYACID DEHYDROGENASE NAD-BINDING DOMAIN-CONTAINING PROTEIN"/>
    <property type="match status" value="1"/>
</dbReference>
<dbReference type="GO" id="GO:0016616">
    <property type="term" value="F:oxidoreductase activity, acting on the CH-OH group of donors, NAD or NADP as acceptor"/>
    <property type="evidence" value="ECO:0007669"/>
    <property type="project" value="UniProtKB-ARBA"/>
</dbReference>
<reference evidence="4" key="1">
    <citation type="submission" date="2022-06" db="EMBL/GenBank/DDBJ databases">
        <title>Genomic Encyclopedia of Archaeal and Bacterial Type Strains, Phase II (KMG-II): from individual species to whole genera.</title>
        <authorList>
            <person name="Goeker M."/>
        </authorList>
    </citation>
    <scope>NUCLEOTIDE SEQUENCE</scope>
    <source>
        <strain evidence="4">DSM 43935</strain>
    </source>
</reference>
<dbReference type="PROSITE" id="PS00671">
    <property type="entry name" value="D_2_HYDROXYACID_DH_3"/>
    <property type="match status" value="1"/>
</dbReference>
<evidence type="ECO:0000313" key="5">
    <source>
        <dbReference type="Proteomes" id="UP001206128"/>
    </source>
</evidence>
<evidence type="ECO:0000256" key="1">
    <source>
        <dbReference type="ARBA" id="ARBA00023002"/>
    </source>
</evidence>
<dbReference type="RefSeq" id="WP_253769213.1">
    <property type="nucleotide sequence ID" value="NZ_JAMTCK010000004.1"/>
</dbReference>
<dbReference type="SUPFAM" id="SSF52283">
    <property type="entry name" value="Formate/glycerate dehydrogenase catalytic domain-like"/>
    <property type="match status" value="1"/>
</dbReference>
<dbReference type="EMBL" id="JAMTCK010000004">
    <property type="protein sequence ID" value="MCP2164911.1"/>
    <property type="molecule type" value="Genomic_DNA"/>
</dbReference>
<organism evidence="4 5">
    <name type="scientific">Goodfellowiella coeruleoviolacea</name>
    <dbReference type="NCBI Taxonomy" id="334858"/>
    <lineage>
        <taxon>Bacteria</taxon>
        <taxon>Bacillati</taxon>
        <taxon>Actinomycetota</taxon>
        <taxon>Actinomycetes</taxon>
        <taxon>Pseudonocardiales</taxon>
        <taxon>Pseudonocardiaceae</taxon>
        <taxon>Goodfellowiella</taxon>
    </lineage>
</organism>
<keyword evidence="1" id="KW-0560">Oxidoreductase</keyword>
<feature type="domain" description="D-isomer specific 2-hydroxyacid dehydrogenase NAD-binding" evidence="3">
    <location>
        <begin position="99"/>
        <end position="273"/>
    </location>
</feature>
<dbReference type="Gene3D" id="3.40.50.720">
    <property type="entry name" value="NAD(P)-binding Rossmann-like Domain"/>
    <property type="match status" value="2"/>
</dbReference>
<dbReference type="AlphaFoldDB" id="A0AAE3GAY6"/>
<dbReference type="InterPro" id="IPR036291">
    <property type="entry name" value="NAD(P)-bd_dom_sf"/>
</dbReference>
<proteinExistence type="predicted"/>
<accession>A0AAE3GAY6</accession>
<dbReference type="GO" id="GO:0051287">
    <property type="term" value="F:NAD binding"/>
    <property type="evidence" value="ECO:0007669"/>
    <property type="project" value="InterPro"/>
</dbReference>
<name>A0AAE3GAY6_9PSEU</name>
<dbReference type="SUPFAM" id="SSF51735">
    <property type="entry name" value="NAD(P)-binding Rossmann-fold domains"/>
    <property type="match status" value="1"/>
</dbReference>
<dbReference type="InterPro" id="IPR029753">
    <property type="entry name" value="D-isomer_DH_CS"/>
</dbReference>
<evidence type="ECO:0000313" key="4">
    <source>
        <dbReference type="EMBL" id="MCP2164911.1"/>
    </source>
</evidence>
<protein>
    <submittedName>
        <fullName evidence="4">D-3-phosphoglycerate dehydrogenase</fullName>
    </submittedName>
</protein>
<evidence type="ECO:0000256" key="2">
    <source>
        <dbReference type="ARBA" id="ARBA00023027"/>
    </source>
</evidence>
<comment type="caution">
    <text evidence="4">The sequence shown here is derived from an EMBL/GenBank/DDBJ whole genome shotgun (WGS) entry which is preliminary data.</text>
</comment>
<keyword evidence="2" id="KW-0520">NAD</keyword>